<organism evidence="2 3">
    <name type="scientific">Candidatus Nomurabacteria bacterium RIFCSPHIGHO2_01_FULL_40_24b</name>
    <dbReference type="NCBI Taxonomy" id="1801739"/>
    <lineage>
        <taxon>Bacteria</taxon>
        <taxon>Candidatus Nomuraibacteriota</taxon>
    </lineage>
</organism>
<dbReference type="Proteomes" id="UP000177370">
    <property type="component" value="Unassembled WGS sequence"/>
</dbReference>
<reference evidence="2 3" key="1">
    <citation type="journal article" date="2016" name="Nat. Commun.">
        <title>Thousands of microbial genomes shed light on interconnected biogeochemical processes in an aquifer system.</title>
        <authorList>
            <person name="Anantharaman K."/>
            <person name="Brown C.T."/>
            <person name="Hug L.A."/>
            <person name="Sharon I."/>
            <person name="Castelle C.J."/>
            <person name="Probst A.J."/>
            <person name="Thomas B.C."/>
            <person name="Singh A."/>
            <person name="Wilkins M.J."/>
            <person name="Karaoz U."/>
            <person name="Brodie E.L."/>
            <person name="Williams K.H."/>
            <person name="Hubbard S.S."/>
            <person name="Banfield J.F."/>
        </authorList>
    </citation>
    <scope>NUCLEOTIDE SEQUENCE [LARGE SCALE GENOMIC DNA]</scope>
</reference>
<accession>A0A1F6V8Z8</accession>
<evidence type="ECO:0000313" key="2">
    <source>
        <dbReference type="EMBL" id="OGI66131.1"/>
    </source>
</evidence>
<sequence length="873" mass="95728">MTEKNSRMVKFISSLLIIATIAPSILLSKPKQAEAFGATWLTDIFTGANVVPATVSAGQETTQTALKLKDVAKEILKQIVMTIQRRLLAEMTKGMVNWINRGFHGSPLFLENPKSFFQDIAKYEVKTLIDTFGYDSRRFPFGRDFALNTINSYKRQLGDNAEYTLSRVINDPALLNNYRNDFDFGGWNGFLINTQYQQNNYIGFQLLATEELAGRLQGTVENNAQKVQTTLDQGMGFLSPQTCADNGGNNEYNKIVANQFKRPSFKPVTKFDPTPMLLECVDGGPNPPPYCEAAFQGYQAEVQLYQERLAKERAAWATKNTCKNLVATTPGSVVANQITNAMGSNFRQTELGAALGNSMSAIFDALLNQFLSKGLNALATTKNPPKPPPDDWSYGGLTLGSPTDETNEEWDSGPDEVVILDDFGKQLVGEIVPGNSASSICIMQTGLALPGFTQAACIAAGGIWVPANSVYVPGDIANTQKELALMDNLDPNNPYVNASGAFPPGCTSNLGFNATTGLPCNSGITQIISGTWPKIRELDMCLPGPDFGWKDRLLDEMVRNSKKLQERASDSDGQKAAEADLVLKELKFAVNSFRDWINNKMITELPNSIIYMDAVDEIEDLYQQSEELTDRKRGKTQALIRLQVIKTQLLELKNLLASQNPPLIQPAAGSAEEKTLIALKKQYNAIRTSISSPVSVDEIKNELFFSVDKLARLNSLITQCKTEKSAKPAISEQNVFCEAPIKGGYSHGTFIGPDTTTPKLPMVNAKKVYTWRSWLGLKGNQVNIDLKCDIIYKATLVDYKKDLPGLNSGLTDPLPSTGGTTQFGSCTYEETGMTQDECTASGGSWNISTDICTRTDQNVTEENCTANGGTWEQ</sequence>
<dbReference type="EMBL" id="MFTP01000003">
    <property type="protein sequence ID" value="OGI66131.1"/>
    <property type="molecule type" value="Genomic_DNA"/>
</dbReference>
<feature type="region of interest" description="Disordered" evidence="1">
    <location>
        <begin position="380"/>
        <end position="412"/>
    </location>
</feature>
<gene>
    <name evidence="2" type="ORF">A2647_03070</name>
</gene>
<dbReference type="AlphaFoldDB" id="A0A1F6V8Z8"/>
<comment type="caution">
    <text evidence="2">The sequence shown here is derived from an EMBL/GenBank/DDBJ whole genome shotgun (WGS) entry which is preliminary data.</text>
</comment>
<proteinExistence type="predicted"/>
<protein>
    <submittedName>
        <fullName evidence="2">Uncharacterized protein</fullName>
    </submittedName>
</protein>
<evidence type="ECO:0000256" key="1">
    <source>
        <dbReference type="SAM" id="MobiDB-lite"/>
    </source>
</evidence>
<name>A0A1F6V8Z8_9BACT</name>
<evidence type="ECO:0000313" key="3">
    <source>
        <dbReference type="Proteomes" id="UP000177370"/>
    </source>
</evidence>